<protein>
    <submittedName>
        <fullName evidence="1">Uncharacterized protein</fullName>
    </submittedName>
</protein>
<dbReference type="Proteomes" id="UP000476176">
    <property type="component" value="Unassembled WGS sequence"/>
</dbReference>
<dbReference type="InterPro" id="IPR036397">
    <property type="entry name" value="RNaseH_sf"/>
</dbReference>
<organism evidence="1 2">
    <name type="scientific">Phytophthora fragariae</name>
    <dbReference type="NCBI Taxonomy" id="53985"/>
    <lineage>
        <taxon>Eukaryota</taxon>
        <taxon>Sar</taxon>
        <taxon>Stramenopiles</taxon>
        <taxon>Oomycota</taxon>
        <taxon>Peronosporomycetes</taxon>
        <taxon>Peronosporales</taxon>
        <taxon>Peronosporaceae</taxon>
        <taxon>Phytophthora</taxon>
    </lineage>
</organism>
<dbReference type="AlphaFoldDB" id="A0A6G0MSD2"/>
<dbReference type="EMBL" id="QXGC01003071">
    <property type="protein sequence ID" value="KAE9178897.1"/>
    <property type="molecule type" value="Genomic_DNA"/>
</dbReference>
<dbReference type="PANTHER" id="PTHR47169">
    <property type="entry name" value="OS01G0541250 PROTEIN"/>
    <property type="match status" value="1"/>
</dbReference>
<sequence>MEAGDQAGVFHALQAIQLKKAARSLDGLIYAVTEAFRQLPSSTIDKCFVTLQKVMQCVIAHGGGNNYPLPRVRKQQFQDSKMPVSLEVEETLVDYGLAAALSPFE</sequence>
<accession>A0A6G0MSD2</accession>
<dbReference type="GO" id="GO:0003676">
    <property type="term" value="F:nucleic acid binding"/>
    <property type="evidence" value="ECO:0007669"/>
    <property type="project" value="InterPro"/>
</dbReference>
<gene>
    <name evidence="1" type="ORF">PF004_g25336</name>
</gene>
<evidence type="ECO:0000313" key="1">
    <source>
        <dbReference type="EMBL" id="KAE9178897.1"/>
    </source>
</evidence>
<evidence type="ECO:0000313" key="2">
    <source>
        <dbReference type="Proteomes" id="UP000476176"/>
    </source>
</evidence>
<reference evidence="1 2" key="1">
    <citation type="submission" date="2018-09" db="EMBL/GenBank/DDBJ databases">
        <title>Genomic investigation of the strawberry pathogen Phytophthora fragariae indicates pathogenicity is determined by transcriptional variation in three key races.</title>
        <authorList>
            <person name="Adams T.M."/>
            <person name="Armitage A.D."/>
            <person name="Sobczyk M.K."/>
            <person name="Bates H.J."/>
            <person name="Dunwell J.M."/>
            <person name="Nellist C.F."/>
            <person name="Harrison R.J."/>
        </authorList>
    </citation>
    <scope>NUCLEOTIDE SEQUENCE [LARGE SCALE GENOMIC DNA]</scope>
    <source>
        <strain evidence="1 2">BC-23</strain>
    </source>
</reference>
<proteinExistence type="predicted"/>
<dbReference type="PANTHER" id="PTHR47169:SF2">
    <property type="entry name" value="OS01G0541250 PROTEIN"/>
    <property type="match status" value="1"/>
</dbReference>
<comment type="caution">
    <text evidence="1">The sequence shown here is derived from an EMBL/GenBank/DDBJ whole genome shotgun (WGS) entry which is preliminary data.</text>
</comment>
<dbReference type="Gene3D" id="3.30.420.10">
    <property type="entry name" value="Ribonuclease H-like superfamily/Ribonuclease H"/>
    <property type="match status" value="1"/>
</dbReference>
<name>A0A6G0MSD2_9STRA</name>